<proteinExistence type="predicted"/>
<dbReference type="GeneID" id="302711715"/>
<evidence type="ECO:0000313" key="1">
    <source>
        <dbReference type="EMBL" id="RKF66308.1"/>
    </source>
</evidence>
<comment type="caution">
    <text evidence="1">The sequence shown here is derived from an EMBL/GenBank/DDBJ whole genome shotgun (WGS) entry which is preliminary data.</text>
</comment>
<dbReference type="RefSeq" id="WP_120162347.1">
    <property type="nucleotide sequence ID" value="NZ_NSDJ01000002.1"/>
</dbReference>
<sequence>MNIEEVKMKVHDELRLDQQALHACILIIDFLEKSDNDSLKFITFNTLKQKVPTENEGVIFRAATYLTGENSHLLNVNFLYSEGDFSEELTRAEVAEANETGILYISGNPIRDFQAKIHIYFSLNTGRDE</sequence>
<accession>A0ABX9PN46</accession>
<dbReference type="Proteomes" id="UP000284853">
    <property type="component" value="Unassembled WGS sequence"/>
</dbReference>
<gene>
    <name evidence="1" type="ORF">CKQ54_23210</name>
</gene>
<dbReference type="EMBL" id="NSDJ01000002">
    <property type="protein sequence ID" value="RKF66308.1"/>
    <property type="molecule type" value="Genomic_DNA"/>
</dbReference>
<keyword evidence="2" id="KW-1185">Reference proteome</keyword>
<evidence type="ECO:0000313" key="2">
    <source>
        <dbReference type="Proteomes" id="UP000284853"/>
    </source>
</evidence>
<protein>
    <submittedName>
        <fullName evidence="1">Uncharacterized protein</fullName>
    </submittedName>
</protein>
<reference evidence="1 2" key="1">
    <citation type="submission" date="2017-08" db="EMBL/GenBank/DDBJ databases">
        <title>Comparative genomics of bacteria isolated from necrotic lesions of AOD affected trees.</title>
        <authorList>
            <person name="Doonan J."/>
            <person name="Denman S."/>
            <person name="Mcdonald J.E."/>
        </authorList>
    </citation>
    <scope>NUCLEOTIDE SEQUENCE [LARGE SCALE GENOMIC DNA]</scope>
    <source>
        <strain evidence="1 2">CIP 105588</strain>
    </source>
</reference>
<organism evidence="1 2">
    <name type="scientific">Rahnella variigena</name>
    <dbReference type="NCBI Taxonomy" id="574964"/>
    <lineage>
        <taxon>Bacteria</taxon>
        <taxon>Pseudomonadati</taxon>
        <taxon>Pseudomonadota</taxon>
        <taxon>Gammaproteobacteria</taxon>
        <taxon>Enterobacterales</taxon>
        <taxon>Yersiniaceae</taxon>
        <taxon>Rahnella</taxon>
    </lineage>
</organism>
<name>A0ABX9PN46_9GAMM</name>